<evidence type="ECO:0000256" key="3">
    <source>
        <dbReference type="ARBA" id="ARBA00023239"/>
    </source>
</evidence>
<dbReference type="Proteomes" id="UP000243376">
    <property type="component" value="Unassembled WGS sequence"/>
</dbReference>
<dbReference type="EMBL" id="PNIQ01000101">
    <property type="protein sequence ID" value="PMP86289.1"/>
    <property type="molecule type" value="Genomic_DNA"/>
</dbReference>
<name>A0A2J6XE92_9CHLR</name>
<evidence type="ECO:0000256" key="2">
    <source>
        <dbReference type="ARBA" id="ARBA00006472"/>
    </source>
</evidence>
<dbReference type="GO" id="GO:0006729">
    <property type="term" value="P:tetrahydrobiopterin biosynthetic process"/>
    <property type="evidence" value="ECO:0007669"/>
    <property type="project" value="InterPro"/>
</dbReference>
<comment type="catalytic activity">
    <reaction evidence="1 4">
        <text>(4aS,6R)-4a-hydroxy-L-erythro-5,6,7,8-tetrahydrobiopterin = (6R)-L-erythro-6,7-dihydrobiopterin + H2O</text>
        <dbReference type="Rhea" id="RHEA:11920"/>
        <dbReference type="ChEBI" id="CHEBI:15377"/>
        <dbReference type="ChEBI" id="CHEBI:15642"/>
        <dbReference type="ChEBI" id="CHEBI:43120"/>
        <dbReference type="EC" id="4.2.1.96"/>
    </reaction>
</comment>
<dbReference type="PANTHER" id="PTHR12599:SF0">
    <property type="entry name" value="PTERIN-4-ALPHA-CARBINOLAMINE DEHYDRATASE"/>
    <property type="match status" value="1"/>
</dbReference>
<evidence type="ECO:0000313" key="6">
    <source>
        <dbReference type="Proteomes" id="UP000243376"/>
    </source>
</evidence>
<dbReference type="InterPro" id="IPR036428">
    <property type="entry name" value="PCD_sf"/>
</dbReference>
<dbReference type="NCBIfam" id="NF002017">
    <property type="entry name" value="PRK00823.1-2"/>
    <property type="match status" value="1"/>
</dbReference>
<dbReference type="HAMAP" id="MF_00434">
    <property type="entry name" value="Pterin_4_alpha"/>
    <property type="match status" value="1"/>
</dbReference>
<dbReference type="CDD" id="cd00488">
    <property type="entry name" value="PCD_DCoH"/>
    <property type="match status" value="1"/>
</dbReference>
<evidence type="ECO:0000256" key="4">
    <source>
        <dbReference type="HAMAP-Rule" id="MF_00434"/>
    </source>
</evidence>
<protein>
    <recommendedName>
        <fullName evidence="4">Putative pterin-4-alpha-carbinolamine dehydratase</fullName>
        <shortName evidence="4">PHS</shortName>
        <ecNumber evidence="4">4.2.1.96</ecNumber>
    </recommendedName>
    <alternativeName>
        <fullName evidence="4">4-alpha-hydroxy-tetrahydropterin dehydratase</fullName>
    </alternativeName>
    <alternativeName>
        <fullName evidence="4">Pterin carbinolamine dehydratase</fullName>
        <shortName evidence="4">PCD</shortName>
    </alternativeName>
</protein>
<proteinExistence type="inferred from homology"/>
<dbReference type="AlphaFoldDB" id="A0A2J6XE92"/>
<dbReference type="SUPFAM" id="SSF55248">
    <property type="entry name" value="PCD-like"/>
    <property type="match status" value="1"/>
</dbReference>
<dbReference type="Gene3D" id="3.30.1360.20">
    <property type="entry name" value="Transcriptional coactivator/pterin dehydratase"/>
    <property type="match status" value="1"/>
</dbReference>
<dbReference type="PANTHER" id="PTHR12599">
    <property type="entry name" value="PTERIN-4-ALPHA-CARBINOLAMINE DEHYDRATASE"/>
    <property type="match status" value="1"/>
</dbReference>
<keyword evidence="3 4" id="KW-0456">Lyase</keyword>
<accession>A0A2J6XE92</accession>
<gene>
    <name evidence="5" type="ORF">C0184_01420</name>
</gene>
<evidence type="ECO:0000256" key="1">
    <source>
        <dbReference type="ARBA" id="ARBA00001554"/>
    </source>
</evidence>
<dbReference type="InterPro" id="IPR001533">
    <property type="entry name" value="Pterin_deHydtase"/>
</dbReference>
<dbReference type="GO" id="GO:0008124">
    <property type="term" value="F:4-alpha-hydroxytetrahydrobiopterin dehydratase activity"/>
    <property type="evidence" value="ECO:0007669"/>
    <property type="project" value="UniProtKB-UniRule"/>
</dbReference>
<dbReference type="EC" id="4.2.1.96" evidence="4"/>
<comment type="similarity">
    <text evidence="2 4">Belongs to the pterin-4-alpha-carbinolamine dehydratase family.</text>
</comment>
<comment type="caution">
    <text evidence="5">The sequence shown here is derived from an EMBL/GenBank/DDBJ whole genome shotgun (WGS) entry which is preliminary data.</text>
</comment>
<dbReference type="Pfam" id="PF01329">
    <property type="entry name" value="Pterin_4a"/>
    <property type="match status" value="1"/>
</dbReference>
<sequence length="94" mass="10446">MTRLSEAEITEHLAQRPDWSLEHNNEIVRTFRLANFPAAIAFVTHVAFLAEAAGHHPDIDIRYNRVRIALTTHDAGGLTEKDFALAAAIDEILG</sequence>
<organism evidence="5 6">
    <name type="scientific">Chloroflexus aggregans</name>
    <dbReference type="NCBI Taxonomy" id="152260"/>
    <lineage>
        <taxon>Bacteria</taxon>
        <taxon>Bacillati</taxon>
        <taxon>Chloroflexota</taxon>
        <taxon>Chloroflexia</taxon>
        <taxon>Chloroflexales</taxon>
        <taxon>Chloroflexineae</taxon>
        <taxon>Chloroflexaceae</taxon>
        <taxon>Chloroflexus</taxon>
    </lineage>
</organism>
<evidence type="ECO:0000313" key="5">
    <source>
        <dbReference type="EMBL" id="PMP86289.1"/>
    </source>
</evidence>
<reference evidence="5 6" key="1">
    <citation type="submission" date="2018-01" db="EMBL/GenBank/DDBJ databases">
        <title>Metagenomic assembled genomes from two thermal pools in the Uzon Caldera, Kamchatka, Russia.</title>
        <authorList>
            <person name="Wilkins L."/>
            <person name="Ettinger C."/>
        </authorList>
    </citation>
    <scope>NUCLEOTIDE SEQUENCE [LARGE SCALE GENOMIC DNA]</scope>
    <source>
        <strain evidence="5">ZAV-02</strain>
    </source>
</reference>